<sequence>MDAVIQAYNQTQQLLAANQLKLLENQENLRVVNAKTFFKAKNLVFMDNSKIEKRCLAMVVASFYGKAAAWYQERTIRQEGADLKTLKEFEALLRAEFEPDDLQERRGA</sequence>
<dbReference type="Proteomes" id="UP000332933">
    <property type="component" value="Unassembled WGS sequence"/>
</dbReference>
<accession>A0A485KYT3</accession>
<evidence type="ECO:0000313" key="2">
    <source>
        <dbReference type="EMBL" id="VFT89897.1"/>
    </source>
</evidence>
<name>A0A485KYT3_9STRA</name>
<dbReference type="EMBL" id="VJMH01005423">
    <property type="protein sequence ID" value="KAF0696174.1"/>
    <property type="molecule type" value="Genomic_DNA"/>
</dbReference>
<reference evidence="2 3" key="1">
    <citation type="submission" date="2019-03" db="EMBL/GenBank/DDBJ databases">
        <authorList>
            <person name="Gaulin E."/>
            <person name="Dumas B."/>
        </authorList>
    </citation>
    <scope>NUCLEOTIDE SEQUENCE [LARGE SCALE GENOMIC DNA]</scope>
    <source>
        <strain evidence="2">CBS 568.67</strain>
    </source>
</reference>
<gene>
    <name evidence="2" type="primary">Aste57867_13052</name>
    <name evidence="1" type="ORF">As57867_013004</name>
    <name evidence="2" type="ORF">ASTE57867_13052</name>
</gene>
<proteinExistence type="predicted"/>
<reference evidence="1" key="2">
    <citation type="submission" date="2019-06" db="EMBL/GenBank/DDBJ databases">
        <title>Genomics analysis of Aphanomyces spp. identifies a new class of oomycete effector associated with host adaptation.</title>
        <authorList>
            <person name="Gaulin E."/>
        </authorList>
    </citation>
    <scope>NUCLEOTIDE SEQUENCE</scope>
    <source>
        <strain evidence="1">CBS 578.67</strain>
    </source>
</reference>
<dbReference type="EMBL" id="CAADRA010005444">
    <property type="protein sequence ID" value="VFT89897.1"/>
    <property type="molecule type" value="Genomic_DNA"/>
</dbReference>
<protein>
    <submittedName>
        <fullName evidence="2">Aste57867_13052 protein</fullName>
    </submittedName>
</protein>
<dbReference type="AlphaFoldDB" id="A0A485KYT3"/>
<evidence type="ECO:0000313" key="1">
    <source>
        <dbReference type="EMBL" id="KAF0696174.1"/>
    </source>
</evidence>
<organism evidence="2 3">
    <name type="scientific">Aphanomyces stellatus</name>
    <dbReference type="NCBI Taxonomy" id="120398"/>
    <lineage>
        <taxon>Eukaryota</taxon>
        <taxon>Sar</taxon>
        <taxon>Stramenopiles</taxon>
        <taxon>Oomycota</taxon>
        <taxon>Saprolegniomycetes</taxon>
        <taxon>Saprolegniales</taxon>
        <taxon>Verrucalvaceae</taxon>
        <taxon>Aphanomyces</taxon>
    </lineage>
</organism>
<evidence type="ECO:0000313" key="3">
    <source>
        <dbReference type="Proteomes" id="UP000332933"/>
    </source>
</evidence>
<keyword evidence="3" id="KW-1185">Reference proteome</keyword>